<keyword evidence="4 8" id="KW-1133">Transmembrane helix</keyword>
<evidence type="ECO:0000256" key="4">
    <source>
        <dbReference type="ARBA" id="ARBA00022989"/>
    </source>
</evidence>
<dbReference type="SMART" id="SM01091">
    <property type="entry name" value="CorC_HlyC"/>
    <property type="match status" value="1"/>
</dbReference>
<dbReference type="OrthoDB" id="9798188at2"/>
<dbReference type="PROSITE" id="PS51371">
    <property type="entry name" value="CBS"/>
    <property type="match status" value="1"/>
</dbReference>
<keyword evidence="13" id="KW-1185">Reference proteome</keyword>
<dbReference type="Pfam" id="PF01595">
    <property type="entry name" value="CNNM"/>
    <property type="match status" value="1"/>
</dbReference>
<dbReference type="InterPro" id="IPR002550">
    <property type="entry name" value="CNNM"/>
</dbReference>
<dbReference type="RefSeq" id="WP_106933544.1">
    <property type="nucleotide sequence ID" value="NZ_PYFT01000001.1"/>
</dbReference>
<dbReference type="CDD" id="cd04590">
    <property type="entry name" value="CBS_pair_CorC_HlyC_assoc"/>
    <property type="match status" value="1"/>
</dbReference>
<evidence type="ECO:0000256" key="3">
    <source>
        <dbReference type="ARBA" id="ARBA00022737"/>
    </source>
</evidence>
<dbReference type="Gene3D" id="3.10.580.10">
    <property type="entry name" value="CBS-domain"/>
    <property type="match status" value="1"/>
</dbReference>
<dbReference type="SUPFAM" id="SSF56176">
    <property type="entry name" value="FAD-binding/transporter-associated domain-like"/>
    <property type="match status" value="1"/>
</dbReference>
<dbReference type="InterPro" id="IPR046342">
    <property type="entry name" value="CBS_dom_sf"/>
</dbReference>
<keyword evidence="3" id="KW-0677">Repeat</keyword>
<sequence>MEPLTAVLLILLLLLLWGLFSGIEIAYITASRLQLELQEKRNSVSGRIIAHFLKRPSKLTATLLIGQTLTLILFGITLAFTLHQSLEPYWPVFPFAKVSLVLAEIIVAALVALLMAEFLPRSLFLINANQMLKVFALPMLVLYYALYPIVFVIISITRFIVVKILSLEFSDQQPVFGLTDVEHYIKRRLYQPEEQSITPEVDTKIFHNALEFRTTKVKECMVHRTQIEAVGITDSIADLRRAFVETGHSKILIYNQSIDNIIGYCHQLALFKKPADIASILTPITIVPESMLASELFVKFVADHRSMALVVDEFGGTSGIVTVEDLIEEIFGEINDEYDLETEALLEQYLPDENSYLFSARHEIDYLNEKYALNLPEGDYETLGGFILSVHEDIPEANEVISVVPYVITVLSMADNRINTVKLTLPTSPDPISDAAETTV</sequence>
<evidence type="ECO:0000313" key="12">
    <source>
        <dbReference type="EMBL" id="PSR57378.1"/>
    </source>
</evidence>
<dbReference type="Proteomes" id="UP000240357">
    <property type="component" value="Unassembled WGS sequence"/>
</dbReference>
<evidence type="ECO:0000313" key="13">
    <source>
        <dbReference type="Proteomes" id="UP000240357"/>
    </source>
</evidence>
<dbReference type="PANTHER" id="PTHR22777">
    <property type="entry name" value="HEMOLYSIN-RELATED"/>
    <property type="match status" value="1"/>
</dbReference>
<evidence type="ECO:0000256" key="5">
    <source>
        <dbReference type="ARBA" id="ARBA00023122"/>
    </source>
</evidence>
<dbReference type="PROSITE" id="PS51846">
    <property type="entry name" value="CNNM"/>
    <property type="match status" value="1"/>
</dbReference>
<evidence type="ECO:0000256" key="7">
    <source>
        <dbReference type="PROSITE-ProRule" id="PRU00703"/>
    </source>
</evidence>
<evidence type="ECO:0000256" key="2">
    <source>
        <dbReference type="ARBA" id="ARBA00022692"/>
    </source>
</evidence>
<dbReference type="InterPro" id="IPR036318">
    <property type="entry name" value="FAD-bd_PCMH-like_sf"/>
</dbReference>
<dbReference type="GO" id="GO:0050660">
    <property type="term" value="F:flavin adenine dinucleotide binding"/>
    <property type="evidence" value="ECO:0007669"/>
    <property type="project" value="InterPro"/>
</dbReference>
<name>A0A2T2YPG1_9BACT</name>
<protein>
    <submittedName>
        <fullName evidence="12">Hemolysin</fullName>
    </submittedName>
</protein>
<evidence type="ECO:0000256" key="1">
    <source>
        <dbReference type="ARBA" id="ARBA00004141"/>
    </source>
</evidence>
<dbReference type="SUPFAM" id="SSF54631">
    <property type="entry name" value="CBS-domain pair"/>
    <property type="match status" value="1"/>
</dbReference>
<evidence type="ECO:0000256" key="6">
    <source>
        <dbReference type="ARBA" id="ARBA00023136"/>
    </source>
</evidence>
<evidence type="ECO:0000256" key="8">
    <source>
        <dbReference type="PROSITE-ProRule" id="PRU01193"/>
    </source>
</evidence>
<feature type="transmembrane region" description="Helical" evidence="9">
    <location>
        <begin position="100"/>
        <end position="119"/>
    </location>
</feature>
<proteinExistence type="predicted"/>
<organism evidence="12 13">
    <name type="scientific">Adhaeribacter arboris</name>
    <dbReference type="NCBI Taxonomy" id="2072846"/>
    <lineage>
        <taxon>Bacteria</taxon>
        <taxon>Pseudomonadati</taxon>
        <taxon>Bacteroidota</taxon>
        <taxon>Cytophagia</taxon>
        <taxon>Cytophagales</taxon>
        <taxon>Hymenobacteraceae</taxon>
        <taxon>Adhaeribacter</taxon>
    </lineage>
</organism>
<dbReference type="InterPro" id="IPR000644">
    <property type="entry name" value="CBS_dom"/>
</dbReference>
<keyword evidence="6 8" id="KW-0472">Membrane</keyword>
<keyword evidence="2 8" id="KW-0812">Transmembrane</keyword>
<evidence type="ECO:0000259" key="10">
    <source>
        <dbReference type="PROSITE" id="PS51371"/>
    </source>
</evidence>
<dbReference type="EMBL" id="PYFT01000001">
    <property type="protein sequence ID" value="PSR57378.1"/>
    <property type="molecule type" value="Genomic_DNA"/>
</dbReference>
<keyword evidence="5 7" id="KW-0129">CBS domain</keyword>
<feature type="domain" description="CNNM transmembrane" evidence="11">
    <location>
        <begin position="1"/>
        <end position="150"/>
    </location>
</feature>
<dbReference type="InterPro" id="IPR044751">
    <property type="entry name" value="Ion_transp-like_CBS"/>
</dbReference>
<feature type="transmembrane region" description="Helical" evidence="9">
    <location>
        <begin position="140"/>
        <end position="161"/>
    </location>
</feature>
<feature type="transmembrane region" description="Helical" evidence="9">
    <location>
        <begin position="6"/>
        <end position="30"/>
    </location>
</feature>
<comment type="caution">
    <text evidence="12">The sequence shown here is derived from an EMBL/GenBank/DDBJ whole genome shotgun (WGS) entry which is preliminary data.</text>
</comment>
<evidence type="ECO:0000259" key="11">
    <source>
        <dbReference type="PROSITE" id="PS51846"/>
    </source>
</evidence>
<evidence type="ECO:0000256" key="9">
    <source>
        <dbReference type="SAM" id="Phobius"/>
    </source>
</evidence>
<dbReference type="PANTHER" id="PTHR22777:SF17">
    <property type="entry name" value="UPF0053 PROTEIN SLL0260"/>
    <property type="match status" value="1"/>
</dbReference>
<dbReference type="AlphaFoldDB" id="A0A2T2YPG1"/>
<gene>
    <name evidence="12" type="ORF">AHMF7605_19905</name>
</gene>
<accession>A0A2T2YPG1</accession>
<dbReference type="InterPro" id="IPR016169">
    <property type="entry name" value="FAD-bd_PCMH_sub2"/>
</dbReference>
<dbReference type="InterPro" id="IPR005170">
    <property type="entry name" value="Transptr-assoc_dom"/>
</dbReference>
<comment type="subcellular location">
    <subcellularLocation>
        <location evidence="1">Membrane</location>
        <topology evidence="1">Multi-pass membrane protein</topology>
    </subcellularLocation>
</comment>
<reference evidence="12 13" key="1">
    <citation type="submission" date="2018-03" db="EMBL/GenBank/DDBJ databases">
        <title>Adhaeribacter sp. HMF7605 Genome sequencing and assembly.</title>
        <authorList>
            <person name="Kang H."/>
            <person name="Kang J."/>
            <person name="Cha I."/>
            <person name="Kim H."/>
            <person name="Joh K."/>
        </authorList>
    </citation>
    <scope>NUCLEOTIDE SEQUENCE [LARGE SCALE GENOMIC DNA]</scope>
    <source>
        <strain evidence="12 13">HMF7605</strain>
    </source>
</reference>
<dbReference type="GO" id="GO:0005886">
    <property type="term" value="C:plasma membrane"/>
    <property type="evidence" value="ECO:0007669"/>
    <property type="project" value="TreeGrafter"/>
</dbReference>
<dbReference type="Pfam" id="PF03471">
    <property type="entry name" value="CorC_HlyC"/>
    <property type="match status" value="1"/>
</dbReference>
<feature type="domain" description="CBS" evidence="10">
    <location>
        <begin position="280"/>
        <end position="337"/>
    </location>
</feature>
<dbReference type="Pfam" id="PF00571">
    <property type="entry name" value="CBS"/>
    <property type="match status" value="1"/>
</dbReference>
<feature type="transmembrane region" description="Helical" evidence="9">
    <location>
        <begin position="59"/>
        <end position="80"/>
    </location>
</feature>
<dbReference type="Gene3D" id="3.30.465.10">
    <property type="match status" value="1"/>
</dbReference>